<dbReference type="KEGG" id="cfc:CFLV_01800"/>
<evidence type="ECO:0000256" key="1">
    <source>
        <dbReference type="SAM" id="MobiDB-lite"/>
    </source>
</evidence>
<protein>
    <recommendedName>
        <fullName evidence="5">Tellurium resistance protein TerC</fullName>
    </recommendedName>
</protein>
<evidence type="ECO:0000313" key="4">
    <source>
        <dbReference type="Proteomes" id="UP000185479"/>
    </source>
</evidence>
<feature type="transmembrane region" description="Helical" evidence="2">
    <location>
        <begin position="121"/>
        <end position="139"/>
    </location>
</feature>
<keyword evidence="2" id="KW-0472">Membrane</keyword>
<evidence type="ECO:0000313" key="3">
    <source>
        <dbReference type="EMBL" id="APT86049.1"/>
    </source>
</evidence>
<dbReference type="AlphaFoldDB" id="A0A1L7CJQ8"/>
<name>A0A1L7CJQ8_CORFL</name>
<gene>
    <name evidence="3" type="ORF">CFLV_01800</name>
</gene>
<sequence>MTSMFPQPGRPDDGKPDADRSGPKDYNRPSRPVDNTDPSVAPPALAWAYWVLVGAAIVMLTSAMVGIFGAGDSQGHAPSEAVSEYLRSNRRFVSVVNAIAALVMAIAATQLKSGSKWPRRIITVAIALTLFTNIAALALGVGGLALLFIPMLLMVALVLLYRPAVNRFIKSHNYRSFT</sequence>
<evidence type="ECO:0000256" key="2">
    <source>
        <dbReference type="SAM" id="Phobius"/>
    </source>
</evidence>
<keyword evidence="4" id="KW-1185">Reference proteome</keyword>
<feature type="transmembrane region" description="Helical" evidence="2">
    <location>
        <begin position="47"/>
        <end position="71"/>
    </location>
</feature>
<reference evidence="3 4" key="1">
    <citation type="submission" date="2014-08" db="EMBL/GenBank/DDBJ databases">
        <title>Complete genome sequence of Corynebacterium flavescens OJ8(T)(=DSM 20296(T)), isolated from cheese.</title>
        <authorList>
            <person name="Ruckert C."/>
            <person name="Albersmeier A."/>
            <person name="Winkler A."/>
            <person name="Kalinowski J."/>
        </authorList>
    </citation>
    <scope>NUCLEOTIDE SEQUENCE [LARGE SCALE GENOMIC DNA]</scope>
    <source>
        <strain evidence="3 4">OJ8</strain>
    </source>
</reference>
<feature type="transmembrane region" description="Helical" evidence="2">
    <location>
        <begin position="91"/>
        <end position="109"/>
    </location>
</feature>
<dbReference type="STRING" id="28028.CFLV_01800"/>
<keyword evidence="2" id="KW-1133">Transmembrane helix</keyword>
<dbReference type="EMBL" id="CP009246">
    <property type="protein sequence ID" value="APT86049.1"/>
    <property type="molecule type" value="Genomic_DNA"/>
</dbReference>
<feature type="region of interest" description="Disordered" evidence="1">
    <location>
        <begin position="1"/>
        <end position="37"/>
    </location>
</feature>
<dbReference type="Proteomes" id="UP000185479">
    <property type="component" value="Chromosome"/>
</dbReference>
<keyword evidence="2" id="KW-0812">Transmembrane</keyword>
<proteinExistence type="predicted"/>
<feature type="compositionally biased region" description="Basic and acidic residues" evidence="1">
    <location>
        <begin position="10"/>
        <end position="28"/>
    </location>
</feature>
<organism evidence="3 4">
    <name type="scientific">Corynebacterium flavescens</name>
    <dbReference type="NCBI Taxonomy" id="28028"/>
    <lineage>
        <taxon>Bacteria</taxon>
        <taxon>Bacillati</taxon>
        <taxon>Actinomycetota</taxon>
        <taxon>Actinomycetes</taxon>
        <taxon>Mycobacteriales</taxon>
        <taxon>Corynebacteriaceae</taxon>
        <taxon>Corynebacterium</taxon>
    </lineage>
</organism>
<evidence type="ECO:0008006" key="5">
    <source>
        <dbReference type="Google" id="ProtNLM"/>
    </source>
</evidence>
<accession>A0A1L7CJQ8</accession>